<dbReference type="InterPro" id="IPR001206">
    <property type="entry name" value="Diacylglycerol_kinase_cat_dom"/>
</dbReference>
<dbReference type="AlphaFoldDB" id="A0A4Q1D047"/>
<evidence type="ECO:0000256" key="4">
    <source>
        <dbReference type="ARBA" id="ARBA00022723"/>
    </source>
</evidence>
<dbReference type="Pfam" id="PF00781">
    <property type="entry name" value="DAGK_cat"/>
    <property type="match status" value="1"/>
</dbReference>
<proteinExistence type="predicted"/>
<dbReference type="PANTHER" id="PTHR12358:SF106">
    <property type="entry name" value="LIPID KINASE YEGS"/>
    <property type="match status" value="1"/>
</dbReference>
<dbReference type="Pfam" id="PF19279">
    <property type="entry name" value="YegS_C"/>
    <property type="match status" value="1"/>
</dbReference>
<dbReference type="InterPro" id="IPR045540">
    <property type="entry name" value="YegS/DAGK_C"/>
</dbReference>
<evidence type="ECO:0000256" key="6">
    <source>
        <dbReference type="ARBA" id="ARBA00022777"/>
    </source>
</evidence>
<keyword evidence="10" id="KW-0594">Phospholipid biosynthesis</keyword>
<dbReference type="GO" id="GO:0005524">
    <property type="term" value="F:ATP binding"/>
    <property type="evidence" value="ECO:0007669"/>
    <property type="project" value="UniProtKB-KW"/>
</dbReference>
<dbReference type="InterPro" id="IPR017438">
    <property type="entry name" value="ATP-NAD_kinase_N"/>
</dbReference>
<keyword evidence="11" id="KW-1208">Phospholipid metabolism</keyword>
<evidence type="ECO:0000256" key="11">
    <source>
        <dbReference type="ARBA" id="ARBA00023264"/>
    </source>
</evidence>
<keyword evidence="14" id="KW-1185">Reference proteome</keyword>
<dbReference type="Gene3D" id="2.60.200.40">
    <property type="match status" value="1"/>
</dbReference>
<evidence type="ECO:0000256" key="2">
    <source>
        <dbReference type="ARBA" id="ARBA00022516"/>
    </source>
</evidence>
<evidence type="ECO:0000256" key="5">
    <source>
        <dbReference type="ARBA" id="ARBA00022741"/>
    </source>
</evidence>
<dbReference type="SMART" id="SM00046">
    <property type="entry name" value="DAGKc"/>
    <property type="match status" value="1"/>
</dbReference>
<keyword evidence="9" id="KW-0443">Lipid metabolism</keyword>
<dbReference type="SUPFAM" id="SSF111331">
    <property type="entry name" value="NAD kinase/diacylglycerol kinase-like"/>
    <property type="match status" value="1"/>
</dbReference>
<feature type="domain" description="DAGKc" evidence="12">
    <location>
        <begin position="9"/>
        <end position="139"/>
    </location>
</feature>
<evidence type="ECO:0000313" key="13">
    <source>
        <dbReference type="EMBL" id="RXK81060.1"/>
    </source>
</evidence>
<evidence type="ECO:0000313" key="14">
    <source>
        <dbReference type="Proteomes" id="UP000290545"/>
    </source>
</evidence>
<dbReference type="OrthoDB" id="9786026at2"/>
<dbReference type="Gene3D" id="3.40.50.10330">
    <property type="entry name" value="Probable inorganic polyphosphate/atp-NAD kinase, domain 1"/>
    <property type="match status" value="1"/>
</dbReference>
<name>A0A4Q1D047_9BACT</name>
<keyword evidence="4" id="KW-0479">Metal-binding</keyword>
<reference evidence="13 14" key="1">
    <citation type="submission" date="2019-01" db="EMBL/GenBank/DDBJ databases">
        <title>Filimonas sp. strain TTM-71.</title>
        <authorList>
            <person name="Chen W.-M."/>
        </authorList>
    </citation>
    <scope>NUCLEOTIDE SEQUENCE [LARGE SCALE GENOMIC DNA]</scope>
    <source>
        <strain evidence="13 14">TTM-71</strain>
    </source>
</reference>
<dbReference type="EMBL" id="SDHZ01000005">
    <property type="protein sequence ID" value="RXK81060.1"/>
    <property type="molecule type" value="Genomic_DNA"/>
</dbReference>
<keyword evidence="8" id="KW-0460">Magnesium</keyword>
<dbReference type="GO" id="GO:0005886">
    <property type="term" value="C:plasma membrane"/>
    <property type="evidence" value="ECO:0007669"/>
    <property type="project" value="TreeGrafter"/>
</dbReference>
<dbReference type="InterPro" id="IPR016064">
    <property type="entry name" value="NAD/diacylglycerol_kinase_sf"/>
</dbReference>
<dbReference type="GO" id="GO:0008654">
    <property type="term" value="P:phospholipid biosynthetic process"/>
    <property type="evidence" value="ECO:0007669"/>
    <property type="project" value="UniProtKB-KW"/>
</dbReference>
<dbReference type="PANTHER" id="PTHR12358">
    <property type="entry name" value="SPHINGOSINE KINASE"/>
    <property type="match status" value="1"/>
</dbReference>
<organism evidence="13 14">
    <name type="scientific">Filimonas effusa</name>
    <dbReference type="NCBI Taxonomy" id="2508721"/>
    <lineage>
        <taxon>Bacteria</taxon>
        <taxon>Pseudomonadati</taxon>
        <taxon>Bacteroidota</taxon>
        <taxon>Chitinophagia</taxon>
        <taxon>Chitinophagales</taxon>
        <taxon>Chitinophagaceae</taxon>
        <taxon>Filimonas</taxon>
    </lineage>
</organism>
<comment type="caution">
    <text evidence="13">The sequence shown here is derived from an EMBL/GenBank/DDBJ whole genome shotgun (WGS) entry which is preliminary data.</text>
</comment>
<dbReference type="NCBIfam" id="TIGR00147">
    <property type="entry name" value="YegS/Rv2252/BmrU family lipid kinase"/>
    <property type="match status" value="1"/>
</dbReference>
<evidence type="ECO:0000256" key="7">
    <source>
        <dbReference type="ARBA" id="ARBA00022840"/>
    </source>
</evidence>
<keyword evidence="5" id="KW-0547">Nucleotide-binding</keyword>
<keyword evidence="7" id="KW-0067">ATP-binding</keyword>
<evidence type="ECO:0000256" key="9">
    <source>
        <dbReference type="ARBA" id="ARBA00023098"/>
    </source>
</evidence>
<dbReference type="PROSITE" id="PS50146">
    <property type="entry name" value="DAGK"/>
    <property type="match status" value="1"/>
</dbReference>
<dbReference type="GO" id="GO:0016301">
    <property type="term" value="F:kinase activity"/>
    <property type="evidence" value="ECO:0007669"/>
    <property type="project" value="UniProtKB-KW"/>
</dbReference>
<protein>
    <submittedName>
        <fullName evidence="13">YegS/Rv2252/BmrU family lipid kinase</fullName>
    </submittedName>
</protein>
<dbReference type="Proteomes" id="UP000290545">
    <property type="component" value="Unassembled WGS sequence"/>
</dbReference>
<gene>
    <name evidence="13" type="ORF">ESB13_22620</name>
</gene>
<evidence type="ECO:0000256" key="8">
    <source>
        <dbReference type="ARBA" id="ARBA00022842"/>
    </source>
</evidence>
<sequence>MAEGGGSKGRKRKFVYLVNPISGTSKKEALVKLIKSISKQRKLSYEIIPTSSTGNYDYLADRIIEEEITDVVIVGGDGTVNQVIGALRGLPVRFGIIPFGSGNGLALSAGIPKKPKEAFELILSGNAHPVDGFMVNDKFSCMLTGLGFDAQVAHDFAARSSRGLMTYTQQSIINYFKAQPYQFEIVLDNISFFTDAFFLCVANSNQFGNNFTIAPLASLQDGLLDIVIVQKMSKARLPFAVLRQIRGNNKLQQLVEDMANKNVLYFQTPSITIKNLKLAPMHIDGEPRETEESLKIEILPRCFQLIRNV</sequence>
<evidence type="ECO:0000256" key="1">
    <source>
        <dbReference type="ARBA" id="ARBA00001946"/>
    </source>
</evidence>
<dbReference type="InterPro" id="IPR050187">
    <property type="entry name" value="Lipid_Phosphate_FormReg"/>
</dbReference>
<accession>A0A4Q1D047</accession>
<evidence type="ECO:0000259" key="12">
    <source>
        <dbReference type="PROSITE" id="PS50146"/>
    </source>
</evidence>
<keyword evidence="6 13" id="KW-0418">Kinase</keyword>
<dbReference type="GO" id="GO:0046872">
    <property type="term" value="F:metal ion binding"/>
    <property type="evidence" value="ECO:0007669"/>
    <property type="project" value="UniProtKB-KW"/>
</dbReference>
<keyword evidence="2" id="KW-0444">Lipid biosynthesis</keyword>
<evidence type="ECO:0000256" key="3">
    <source>
        <dbReference type="ARBA" id="ARBA00022679"/>
    </source>
</evidence>
<evidence type="ECO:0000256" key="10">
    <source>
        <dbReference type="ARBA" id="ARBA00023209"/>
    </source>
</evidence>
<comment type="cofactor">
    <cofactor evidence="1">
        <name>Mg(2+)</name>
        <dbReference type="ChEBI" id="CHEBI:18420"/>
    </cofactor>
</comment>
<keyword evidence="3" id="KW-0808">Transferase</keyword>
<dbReference type="InterPro" id="IPR005218">
    <property type="entry name" value="Diacylglycerol/lipid_kinase"/>
</dbReference>